<gene>
    <name evidence="12" type="ORF">FSB_LOCUS33867</name>
</gene>
<dbReference type="InterPro" id="IPR007695">
    <property type="entry name" value="DNA_mismatch_repair_MutS-lik_N"/>
</dbReference>
<evidence type="ECO:0000256" key="6">
    <source>
        <dbReference type="PIRNR" id="PIRNR037677"/>
    </source>
</evidence>
<dbReference type="InterPro" id="IPR036678">
    <property type="entry name" value="MutS_con_dom_sf"/>
</dbReference>
<feature type="domain" description="DNA mismatch repair protein MutS core" evidence="10">
    <location>
        <begin position="699"/>
        <end position="1040"/>
    </location>
</feature>
<dbReference type="Pfam" id="PF05188">
    <property type="entry name" value="MutS_II"/>
    <property type="match status" value="1"/>
</dbReference>
<comment type="similarity">
    <text evidence="1 6 7">Belongs to the DNA mismatch repair MutS family.</text>
</comment>
<comment type="function">
    <text evidence="6 7">Component of the post-replicative DNA mismatch repair system (MMR).</text>
</comment>
<evidence type="ECO:0000256" key="2">
    <source>
        <dbReference type="ARBA" id="ARBA00022741"/>
    </source>
</evidence>
<proteinExistence type="inferred from homology"/>
<dbReference type="EMBL" id="OIVN01002729">
    <property type="protein sequence ID" value="SPD05985.1"/>
    <property type="molecule type" value="Genomic_DNA"/>
</dbReference>
<dbReference type="GO" id="GO:0030983">
    <property type="term" value="F:mismatched DNA binding"/>
    <property type="evidence" value="ECO:0007669"/>
    <property type="project" value="UniProtKB-UniRule"/>
</dbReference>
<evidence type="ECO:0000256" key="3">
    <source>
        <dbReference type="ARBA" id="ARBA00022763"/>
    </source>
</evidence>
<dbReference type="SMART" id="SM00534">
    <property type="entry name" value="MUTSac"/>
    <property type="match status" value="1"/>
</dbReference>
<dbReference type="Gene3D" id="1.10.1420.10">
    <property type="match status" value="2"/>
</dbReference>
<evidence type="ECO:0000256" key="8">
    <source>
        <dbReference type="SAM" id="MobiDB-lite"/>
    </source>
</evidence>
<feature type="domain" description="Tudor" evidence="9">
    <location>
        <begin position="93"/>
        <end position="151"/>
    </location>
</feature>
<reference evidence="12" key="1">
    <citation type="submission" date="2018-02" db="EMBL/GenBank/DDBJ databases">
        <authorList>
            <person name="Cohen D.B."/>
            <person name="Kent A.D."/>
        </authorList>
    </citation>
    <scope>NUCLEOTIDE SEQUENCE</scope>
</reference>
<dbReference type="InterPro" id="IPR036187">
    <property type="entry name" value="DNA_mismatch_repair_MutS_sf"/>
</dbReference>
<dbReference type="PANTHER" id="PTHR11361:SF150">
    <property type="entry name" value="DNA MISMATCH REPAIR PROTEIN MSH6"/>
    <property type="match status" value="1"/>
</dbReference>
<dbReference type="Gene3D" id="3.40.1170.10">
    <property type="entry name" value="DNA repair protein MutS, domain I"/>
    <property type="match status" value="1"/>
</dbReference>
<evidence type="ECO:0000256" key="7">
    <source>
        <dbReference type="RuleBase" id="RU003756"/>
    </source>
</evidence>
<dbReference type="FunFam" id="3.40.1170.10:FF:000002">
    <property type="entry name" value="DNA mismatch repair protein"/>
    <property type="match status" value="1"/>
</dbReference>
<dbReference type="SUPFAM" id="SSF53150">
    <property type="entry name" value="DNA repair protein MutS, domain II"/>
    <property type="match status" value="1"/>
</dbReference>
<dbReference type="SUPFAM" id="SSF55271">
    <property type="entry name" value="DNA repair protein MutS, domain I"/>
    <property type="match status" value="1"/>
</dbReference>
<dbReference type="InterPro" id="IPR007696">
    <property type="entry name" value="DNA_mismatch_repair_MutS_core"/>
</dbReference>
<dbReference type="Gene3D" id="3.30.420.110">
    <property type="entry name" value="MutS, connector domain"/>
    <property type="match status" value="1"/>
</dbReference>
<feature type="region of interest" description="Disordered" evidence="8">
    <location>
        <begin position="1"/>
        <end position="72"/>
    </location>
</feature>
<sequence>MASSRRQSNGRSPIVNQQSQITSFFSKTTSTSPSPTISKQNPNKFSNSVPKPISSPNSSPSPSTPSPFQSKFKKPLLVISASPLTPTDKRSDGEGVVGRRVRVYWPLDQAWYEGTVKSFDKVANKHLVRYEDDEEELLDLGKEKVEWIEESGKKFKRLRRASSGLNEAVEIVKEEDVKGVKTSQRRRGVKAVVEDEEEEEVENVEENGGGGDDDSSDEDWGKNVEEEVVEDGEEVMDLEEEEEDGVRESKGKRGEKGGSRKRKASEGEKLGSAKKSKGGFKFSLVEPTSNAECGKASNELGHALMGDTTERFGARDAAKFRFLGEERRDAKRRRPGDANYDPRTLYLPSDFLKSLSGGQRQWWEFKSKHMDKVLFFKMGKFYELFEMDAHIGAKELGLQYMKGEQPHCGFPEKNFSMNVEKLARKGYRVLVVEQTETPEQLGIRRKEKGSKDKVVKREICAVVTKGTLTEGEMLSTNPDASYLMAVTEGCQRLANQNTDRIFGVCVVDVTTSRVILGQFGDDAECSALCCLLSELRPVEIIKPAKQLSPETERALLRHTRNPLVNELVPLLEFWDAEKTVHEAKIMYSHIVEQSVSGSLNETNLDGIQSQKEENGMGWLPDVLSDLVRAGENGSCALSALGGTIFYLKQAFLDEALLRFAKFELLPCSGFGNIVSKPFMVLDAAALENLEIFENSRDGDSSGTLYAQLNHCVTAVGKRLLKTWLARPLYHPESIRERQDAVGGLRGVNLAFALEFRKALSRLPDMERLLARVFASSEANGRNANKVVLYEDAAKKQLQEFISVLRGCELMAQSCSSLSVSLENVESRVLHHLLTPGDGLPDTDSVINHFKDAFDWVEANNSGRIIPHEGVDVEYDSACKKVKEVESSLTEHLKDQKKLLGDASITYVTVGKDAYLLEVPEISRGRIPRDYELRSSKKGFFRYWTPTIKKLLGELSQAESEKESMLKNILQRLIGRFCEHHNKWRQLVSATAELDVLISLAIASEYYEGPKSRPVILDSSSPDEVPCFSAKSLGHPILTSDSLGKGTFVPNDVTIGGSGHASFILLTGPNMGGKSTLLRQVCLAVILAQVGADVPAESFELSPVDRIFVRMGAKDHIMAGQSTFLTELSETALMLSSATHNSLVALDELGRGTSTSDGQAIAFHSVIWSCRVGKGVGDVEEVTFLHRLTPGACPKSYGVNVARLAGLPDSVLQKAAAKSREFETTYGKHPKSFRDNLSNQSWVGEMVEFVQKFIDIAANLSCSKSPESNCASTLTELQHRAQILL</sequence>
<feature type="compositionally biased region" description="Acidic residues" evidence="8">
    <location>
        <begin position="194"/>
        <end position="218"/>
    </location>
</feature>
<dbReference type="SUPFAM" id="SSF48334">
    <property type="entry name" value="DNA repair protein MutS, domain III"/>
    <property type="match status" value="1"/>
</dbReference>
<dbReference type="InterPro" id="IPR007861">
    <property type="entry name" value="DNA_mismatch_repair_MutS_clamp"/>
</dbReference>
<evidence type="ECO:0000259" key="11">
    <source>
        <dbReference type="SMART" id="SM00534"/>
    </source>
</evidence>
<dbReference type="InterPro" id="IPR017261">
    <property type="entry name" value="DNA_mismatch_repair_MutS/MSH"/>
</dbReference>
<organism evidence="12">
    <name type="scientific">Fagus sylvatica</name>
    <name type="common">Beechnut</name>
    <dbReference type="NCBI Taxonomy" id="28930"/>
    <lineage>
        <taxon>Eukaryota</taxon>
        <taxon>Viridiplantae</taxon>
        <taxon>Streptophyta</taxon>
        <taxon>Embryophyta</taxon>
        <taxon>Tracheophyta</taxon>
        <taxon>Spermatophyta</taxon>
        <taxon>Magnoliopsida</taxon>
        <taxon>eudicotyledons</taxon>
        <taxon>Gunneridae</taxon>
        <taxon>Pentapetalae</taxon>
        <taxon>rosids</taxon>
        <taxon>fabids</taxon>
        <taxon>Fagales</taxon>
        <taxon>Fagaceae</taxon>
        <taxon>Fagus</taxon>
    </lineage>
</organism>
<protein>
    <recommendedName>
        <fullName evidence="6">DNA mismatch repair protein</fullName>
    </recommendedName>
</protein>
<feature type="compositionally biased region" description="Acidic residues" evidence="8">
    <location>
        <begin position="226"/>
        <end position="245"/>
    </location>
</feature>
<feature type="compositionally biased region" description="Low complexity" evidence="8">
    <location>
        <begin position="17"/>
        <end position="70"/>
    </location>
</feature>
<evidence type="ECO:0000313" key="12">
    <source>
        <dbReference type="EMBL" id="SPD05985.1"/>
    </source>
</evidence>
<feature type="region of interest" description="Disordered" evidence="8">
    <location>
        <begin position="177"/>
        <end position="276"/>
    </location>
</feature>
<keyword evidence="5 6" id="KW-0238">DNA-binding</keyword>
<dbReference type="InterPro" id="IPR027417">
    <property type="entry name" value="P-loop_NTPase"/>
</dbReference>
<dbReference type="InterPro" id="IPR000432">
    <property type="entry name" value="DNA_mismatch_repair_MutS_C"/>
</dbReference>
<evidence type="ECO:0000256" key="5">
    <source>
        <dbReference type="ARBA" id="ARBA00023125"/>
    </source>
</evidence>
<keyword evidence="4 6" id="KW-0067">ATP-binding</keyword>
<dbReference type="Pfam" id="PF00488">
    <property type="entry name" value="MutS_V"/>
    <property type="match status" value="2"/>
</dbReference>
<evidence type="ECO:0000256" key="1">
    <source>
        <dbReference type="ARBA" id="ARBA00006271"/>
    </source>
</evidence>
<dbReference type="Gene3D" id="3.40.50.300">
    <property type="entry name" value="P-loop containing nucleotide triphosphate hydrolases"/>
    <property type="match status" value="2"/>
</dbReference>
<dbReference type="SUPFAM" id="SSF63748">
    <property type="entry name" value="Tudor/PWWP/MBT"/>
    <property type="match status" value="1"/>
</dbReference>
<accession>A0A2N9H285</accession>
<dbReference type="GO" id="GO:0006298">
    <property type="term" value="P:mismatch repair"/>
    <property type="evidence" value="ECO:0007669"/>
    <property type="project" value="InterPro"/>
</dbReference>
<evidence type="ECO:0000259" key="9">
    <source>
        <dbReference type="SMART" id="SM00333"/>
    </source>
</evidence>
<dbReference type="InterPro" id="IPR002999">
    <property type="entry name" value="Tudor"/>
</dbReference>
<feature type="compositionally biased region" description="Polar residues" evidence="8">
    <location>
        <begin position="1"/>
        <end position="16"/>
    </location>
</feature>
<name>A0A2N9H285_FAGSY</name>
<dbReference type="InterPro" id="IPR007860">
    <property type="entry name" value="DNA_mmatch_repair_MutS_con_dom"/>
</dbReference>
<dbReference type="InterPro" id="IPR016151">
    <property type="entry name" value="DNA_mismatch_repair_MutS_N"/>
</dbReference>
<dbReference type="Pfam" id="PF05192">
    <property type="entry name" value="MutS_III"/>
    <property type="match status" value="1"/>
</dbReference>
<feature type="domain" description="DNA mismatch repair proteins mutS family" evidence="11">
    <location>
        <begin position="1060"/>
        <end position="1219"/>
    </location>
</feature>
<dbReference type="GO" id="GO:0005524">
    <property type="term" value="F:ATP binding"/>
    <property type="evidence" value="ECO:0007669"/>
    <property type="project" value="UniProtKB-UniRule"/>
</dbReference>
<dbReference type="PANTHER" id="PTHR11361">
    <property type="entry name" value="DNA MISMATCH REPAIR PROTEIN MUTS FAMILY MEMBER"/>
    <property type="match status" value="1"/>
</dbReference>
<evidence type="ECO:0000259" key="10">
    <source>
        <dbReference type="SMART" id="SM00533"/>
    </source>
</evidence>
<feature type="compositionally biased region" description="Basic and acidic residues" evidence="8">
    <location>
        <begin position="246"/>
        <end position="271"/>
    </location>
</feature>
<dbReference type="FunFam" id="1.10.1420.10:FF:000005">
    <property type="entry name" value="DNA mismatch repair protein"/>
    <property type="match status" value="1"/>
</dbReference>
<dbReference type="Pfam" id="PF01624">
    <property type="entry name" value="MutS_I"/>
    <property type="match status" value="1"/>
</dbReference>
<keyword evidence="6 7" id="KW-0234">DNA repair</keyword>
<dbReference type="InterPro" id="IPR045076">
    <property type="entry name" value="MutS"/>
</dbReference>
<dbReference type="GO" id="GO:0005634">
    <property type="term" value="C:nucleus"/>
    <property type="evidence" value="ECO:0007669"/>
    <property type="project" value="TreeGrafter"/>
</dbReference>
<dbReference type="PIRSF" id="PIRSF037677">
    <property type="entry name" value="DNA_mis_repair_Msh6"/>
    <property type="match status" value="1"/>
</dbReference>
<keyword evidence="2 6" id="KW-0547">Nucleotide-binding</keyword>
<dbReference type="SUPFAM" id="SSF52540">
    <property type="entry name" value="P-loop containing nucleoside triphosphate hydrolases"/>
    <property type="match status" value="1"/>
</dbReference>
<dbReference type="Pfam" id="PF05190">
    <property type="entry name" value="MutS_IV"/>
    <property type="match status" value="1"/>
</dbReference>
<dbReference type="GO" id="GO:0140664">
    <property type="term" value="F:ATP-dependent DNA damage sensor activity"/>
    <property type="evidence" value="ECO:0007669"/>
    <property type="project" value="InterPro"/>
</dbReference>
<dbReference type="SMART" id="SM00333">
    <property type="entry name" value="TUDOR"/>
    <property type="match status" value="1"/>
</dbReference>
<dbReference type="SMART" id="SM00533">
    <property type="entry name" value="MUTSd"/>
    <property type="match status" value="1"/>
</dbReference>
<evidence type="ECO:0000256" key="4">
    <source>
        <dbReference type="ARBA" id="ARBA00022840"/>
    </source>
</evidence>
<dbReference type="CDD" id="cd20404">
    <property type="entry name" value="Tudor_Agenet_AtEML-like"/>
    <property type="match status" value="1"/>
</dbReference>
<dbReference type="Gene3D" id="2.30.30.140">
    <property type="match status" value="1"/>
</dbReference>
<keyword evidence="3 6" id="KW-0227">DNA damage</keyword>